<reference evidence="3" key="1">
    <citation type="submission" date="2015-10" db="EMBL/GenBank/DDBJ databases">
        <authorList>
            <person name="Regsiter A."/>
            <person name="william w."/>
        </authorList>
    </citation>
    <scope>NUCLEOTIDE SEQUENCE</scope>
    <source>
        <strain evidence="3">Montdore</strain>
    </source>
</reference>
<feature type="compositionally biased region" description="Basic and acidic residues" evidence="1">
    <location>
        <begin position="361"/>
        <end position="370"/>
    </location>
</feature>
<gene>
    <name evidence="3" type="ORF">GSTUAT00003414001</name>
</gene>
<protein>
    <recommendedName>
        <fullName evidence="2">Inner kinetochore subunit AME1 domain-containing protein</fullName>
    </recommendedName>
</protein>
<evidence type="ECO:0000313" key="4">
    <source>
        <dbReference type="Proteomes" id="UP001412239"/>
    </source>
</evidence>
<name>A0A292PY09_9PEZI</name>
<proteinExistence type="predicted"/>
<dbReference type="Pfam" id="PF20994">
    <property type="entry name" value="CENPU"/>
    <property type="match status" value="1"/>
</dbReference>
<feature type="compositionally biased region" description="Acidic residues" evidence="1">
    <location>
        <begin position="248"/>
        <end position="258"/>
    </location>
</feature>
<feature type="region of interest" description="Disordered" evidence="1">
    <location>
        <begin position="1"/>
        <end position="134"/>
    </location>
</feature>
<dbReference type="AlphaFoldDB" id="A0A292PY09"/>
<feature type="compositionally biased region" description="Pro residues" evidence="1">
    <location>
        <begin position="51"/>
        <end position="63"/>
    </location>
</feature>
<feature type="region of interest" description="Disordered" evidence="1">
    <location>
        <begin position="584"/>
        <end position="605"/>
    </location>
</feature>
<evidence type="ECO:0000259" key="2">
    <source>
        <dbReference type="Pfam" id="PF20994"/>
    </source>
</evidence>
<feature type="compositionally biased region" description="Basic and acidic residues" evidence="1">
    <location>
        <begin position="223"/>
        <end position="238"/>
    </location>
</feature>
<dbReference type="EMBL" id="LN890990">
    <property type="protein sequence ID" value="CUS12449.1"/>
    <property type="molecule type" value="Genomic_DNA"/>
</dbReference>
<keyword evidence="4" id="KW-1185">Reference proteome</keyword>
<feature type="region of interest" description="Disordered" evidence="1">
    <location>
        <begin position="173"/>
        <end position="424"/>
    </location>
</feature>
<feature type="compositionally biased region" description="Acidic residues" evidence="1">
    <location>
        <begin position="371"/>
        <end position="384"/>
    </location>
</feature>
<dbReference type="Proteomes" id="UP001412239">
    <property type="component" value="Unassembled WGS sequence"/>
</dbReference>
<feature type="domain" description="Inner kinetochore subunit AME1" evidence="2">
    <location>
        <begin position="447"/>
        <end position="644"/>
    </location>
</feature>
<evidence type="ECO:0000313" key="3">
    <source>
        <dbReference type="EMBL" id="CUS12449.1"/>
    </source>
</evidence>
<evidence type="ECO:0000256" key="1">
    <source>
        <dbReference type="SAM" id="MobiDB-lite"/>
    </source>
</evidence>
<feature type="compositionally biased region" description="Acidic residues" evidence="1">
    <location>
        <begin position="267"/>
        <end position="279"/>
    </location>
</feature>
<sequence length="664" mass="71779">MASSQNERYQERLAARQRGAGTHKIQNLGFSIQPLVPPARPATPLLAEAPPAEPPKQVAPPAGPVRRSPRTTPTPPPHPSGEKRKAGSLLPSQDRAESILTFPGPSPLRNEASSTPEETPTVAPPRRVSPRTQSTLAITQIRSSVTPTDTPVNFTATKAPSVRAKAVKPAVAAVTPIPRGKRTRQPSPGKFANTPGELTRNGRSSSAAVDGILESEASTVIERSPEGNKRRKVIKEVEASLEVGVMEDNNEYEDEEMIGDQTVEQPMIEETENEGEETGDDKTMLETPVQDLDKSQPPPNSSPPLFLGGQNSSEEEEEEEPWPAQPKPQPQPKSKLVGKRVLPLPELEEGEVDGSPQPGSAEKDKDKQLFDEEQGNEDESEAEEPAPRIAKKVPKASKSSTAARTKPGPKPPGGTDEYDHGPTTFPVVVHRLGKSGAGTKLPAGSQRSGVNPVDVISQVATELIDKFYQRLKSGAEKKAVESFKEELSLRFLELVSSLPLYANRRLANITNQTDALEHSIILTDRVRKAQRRKNQLMAELLAIKRERTQVAVQMDDVRRDHEIASKSGDSQNQTSQLFEEVSGALERGKSRARNGGNEPDNVGTADLEGLEGLVKRVSAIVTGGGRDGTGILGKVVEFNHFLEKAERVLRERNSGGATAATVAR</sequence>
<accession>A0A292PY09</accession>
<dbReference type="InterPro" id="IPR048743">
    <property type="entry name" value="AME1"/>
</dbReference>
<organism evidence="3 4">
    <name type="scientific">Tuber aestivum</name>
    <name type="common">summer truffle</name>
    <dbReference type="NCBI Taxonomy" id="59557"/>
    <lineage>
        <taxon>Eukaryota</taxon>
        <taxon>Fungi</taxon>
        <taxon>Dikarya</taxon>
        <taxon>Ascomycota</taxon>
        <taxon>Pezizomycotina</taxon>
        <taxon>Pezizomycetes</taxon>
        <taxon>Pezizales</taxon>
        <taxon>Tuberaceae</taxon>
        <taxon>Tuber</taxon>
    </lineage>
</organism>